<dbReference type="OrthoDB" id="9795386at2"/>
<keyword evidence="2" id="KW-1185">Reference proteome</keyword>
<reference evidence="2" key="1">
    <citation type="submission" date="2016-10" db="EMBL/GenBank/DDBJ databases">
        <authorList>
            <person name="Varghese N."/>
            <person name="Submissions S."/>
        </authorList>
    </citation>
    <scope>NUCLEOTIDE SEQUENCE [LARGE SCALE GENOMIC DNA]</scope>
    <source>
        <strain evidence="2">S9</strain>
    </source>
</reference>
<evidence type="ECO:0000313" key="1">
    <source>
        <dbReference type="EMBL" id="SES02568.1"/>
    </source>
</evidence>
<evidence type="ECO:0008006" key="3">
    <source>
        <dbReference type="Google" id="ProtNLM"/>
    </source>
</evidence>
<sequence length="380" mass="42972">MAELGRFIDGEEYGSQQFAEFFQNFLSTGFFDGLEVEADDSMTITIKEGAAFIEGYEYRNTDDLELTHNTANTNNDRIDRVVIRLDQTPDASQPLRAMIRTGSASSNPEPPDLIRENGIYEISLAQVLVSSGSSVIPQSDITDERGDTDVCGRVGMAGRLTQQVDSVDVRTPSTPAGQFREGETNFYVHGVDHADTLDEWFDSLPVSPSTYDRDLDQLRMYVQTVSRRNNTGLQTVTIFDWSLSRDYQVYGQFVRASNSIELGTWGRWQEVVMEFERGENANGHFIKYTNGDMVCRFEDDDLTAVENTTGGPNLHWARKTFAYPEPFVNRPTVTPITRREATIQWAGTREITETDVEIYLISVNENAEGYLSYEANGRWR</sequence>
<dbReference type="Proteomes" id="UP000198571">
    <property type="component" value="Unassembled WGS sequence"/>
</dbReference>
<gene>
    <name evidence="1" type="ORF">SAMN05518684_106193</name>
</gene>
<dbReference type="AlphaFoldDB" id="A0A1H9TZY9"/>
<dbReference type="STRING" id="1601833.SAMN05518684_106193"/>
<organism evidence="1 2">
    <name type="scientific">Salipaludibacillus aurantiacus</name>
    <dbReference type="NCBI Taxonomy" id="1601833"/>
    <lineage>
        <taxon>Bacteria</taxon>
        <taxon>Bacillati</taxon>
        <taxon>Bacillota</taxon>
        <taxon>Bacilli</taxon>
        <taxon>Bacillales</taxon>
        <taxon>Bacillaceae</taxon>
    </lineage>
</organism>
<dbReference type="RefSeq" id="WP_093050918.1">
    <property type="nucleotide sequence ID" value="NZ_FOGT01000006.1"/>
</dbReference>
<accession>A0A1H9TZY9</accession>
<protein>
    <recommendedName>
        <fullName evidence="3">Minor tail protein</fullName>
    </recommendedName>
</protein>
<proteinExistence type="predicted"/>
<name>A0A1H9TZY9_9BACI</name>
<dbReference type="EMBL" id="FOGT01000006">
    <property type="protein sequence ID" value="SES02568.1"/>
    <property type="molecule type" value="Genomic_DNA"/>
</dbReference>
<evidence type="ECO:0000313" key="2">
    <source>
        <dbReference type="Proteomes" id="UP000198571"/>
    </source>
</evidence>